<keyword evidence="2" id="KW-1003">Cell membrane</keyword>
<keyword evidence="3 6" id="KW-0812">Transmembrane</keyword>
<accession>A0AA41ZJH1</accession>
<comment type="caution">
    <text evidence="8">The sequence shown here is derived from an EMBL/GenBank/DDBJ whole genome shotgun (WGS) entry which is preliminary data.</text>
</comment>
<dbReference type="RefSeq" id="WP_265895179.1">
    <property type="nucleotide sequence ID" value="NZ_JAPIVE010000001.1"/>
</dbReference>
<proteinExistence type="predicted"/>
<organism evidence="8 9">
    <name type="scientific">Larsenimonas rhizosphaerae</name>
    <dbReference type="NCBI Taxonomy" id="2944682"/>
    <lineage>
        <taxon>Bacteria</taxon>
        <taxon>Pseudomonadati</taxon>
        <taxon>Pseudomonadota</taxon>
        <taxon>Gammaproteobacteria</taxon>
        <taxon>Oceanospirillales</taxon>
        <taxon>Halomonadaceae</taxon>
        <taxon>Larsenimonas</taxon>
    </lineage>
</organism>
<evidence type="ECO:0000256" key="3">
    <source>
        <dbReference type="ARBA" id="ARBA00022692"/>
    </source>
</evidence>
<keyword evidence="9" id="KW-1185">Reference proteome</keyword>
<keyword evidence="5 6" id="KW-0472">Membrane</keyword>
<dbReference type="InterPro" id="IPR051791">
    <property type="entry name" value="Pra-immunoreactive"/>
</dbReference>
<evidence type="ECO:0000259" key="7">
    <source>
        <dbReference type="Pfam" id="PF06271"/>
    </source>
</evidence>
<sequence>MIYAGFLKRTAALLIDICLLLGAFQVVSMMLLIAPLVLWEATALESWMVEAIMNRSYLLPLAGLVVTWLYYSCSEASSRQATAGKTLMKLRVSRLDGTRPGFGQATIRHFSKYLSALLMAGFIMAAFTRRKQALHDRIARCVVSEYQSANGPREVP</sequence>
<dbReference type="AlphaFoldDB" id="A0AA41ZJH1"/>
<evidence type="ECO:0000313" key="8">
    <source>
        <dbReference type="EMBL" id="MCX2522658.1"/>
    </source>
</evidence>
<dbReference type="GO" id="GO:0005886">
    <property type="term" value="C:plasma membrane"/>
    <property type="evidence" value="ECO:0007669"/>
    <property type="project" value="UniProtKB-SubCell"/>
</dbReference>
<evidence type="ECO:0000256" key="5">
    <source>
        <dbReference type="ARBA" id="ARBA00023136"/>
    </source>
</evidence>
<evidence type="ECO:0000256" key="2">
    <source>
        <dbReference type="ARBA" id="ARBA00022475"/>
    </source>
</evidence>
<gene>
    <name evidence="8" type="ORF">OQ287_00185</name>
</gene>
<keyword evidence="4 6" id="KW-1133">Transmembrane helix</keyword>
<evidence type="ECO:0000256" key="4">
    <source>
        <dbReference type="ARBA" id="ARBA00022989"/>
    </source>
</evidence>
<evidence type="ECO:0000256" key="6">
    <source>
        <dbReference type="SAM" id="Phobius"/>
    </source>
</evidence>
<feature type="transmembrane region" description="Helical" evidence="6">
    <location>
        <begin position="110"/>
        <end position="128"/>
    </location>
</feature>
<evidence type="ECO:0000256" key="1">
    <source>
        <dbReference type="ARBA" id="ARBA00004651"/>
    </source>
</evidence>
<dbReference type="Pfam" id="PF06271">
    <property type="entry name" value="RDD"/>
    <property type="match status" value="1"/>
</dbReference>
<dbReference type="InterPro" id="IPR010432">
    <property type="entry name" value="RDD"/>
</dbReference>
<protein>
    <submittedName>
        <fullName evidence="8">RDD family protein</fullName>
    </submittedName>
</protein>
<dbReference type="EMBL" id="JAPIVE010000001">
    <property type="protein sequence ID" value="MCX2522658.1"/>
    <property type="molecule type" value="Genomic_DNA"/>
</dbReference>
<feature type="transmembrane region" description="Helical" evidence="6">
    <location>
        <begin position="12"/>
        <end position="39"/>
    </location>
</feature>
<feature type="domain" description="RDD" evidence="7">
    <location>
        <begin position="3"/>
        <end position="139"/>
    </location>
</feature>
<name>A0AA41ZJH1_9GAMM</name>
<comment type="subcellular location">
    <subcellularLocation>
        <location evidence="1">Cell membrane</location>
        <topology evidence="1">Multi-pass membrane protein</topology>
    </subcellularLocation>
</comment>
<reference evidence="8" key="1">
    <citation type="submission" date="2022-11" db="EMBL/GenBank/DDBJ databases">
        <title>Larsenimonas rhizosphaerae sp. nov., isolated from a tidal mudflat.</title>
        <authorList>
            <person name="Lee S.D."/>
            <person name="Kim I.S."/>
        </authorList>
    </citation>
    <scope>NUCLEOTIDE SEQUENCE</scope>
    <source>
        <strain evidence="8">GH2-1</strain>
    </source>
</reference>
<evidence type="ECO:0000313" key="9">
    <source>
        <dbReference type="Proteomes" id="UP001165678"/>
    </source>
</evidence>
<dbReference type="Proteomes" id="UP001165678">
    <property type="component" value="Unassembled WGS sequence"/>
</dbReference>
<dbReference type="PANTHER" id="PTHR36115">
    <property type="entry name" value="PROLINE-RICH ANTIGEN HOMOLOG-RELATED"/>
    <property type="match status" value="1"/>
</dbReference>